<reference evidence="1 2" key="1">
    <citation type="submission" date="2024-09" db="EMBL/GenBank/DDBJ databases">
        <title>Chromosome-scale assembly of Riccia sorocarpa.</title>
        <authorList>
            <person name="Paukszto L."/>
        </authorList>
    </citation>
    <scope>NUCLEOTIDE SEQUENCE [LARGE SCALE GENOMIC DNA]</scope>
    <source>
        <strain evidence="1">LP-2024</strain>
        <tissue evidence="1">Aerial parts of the thallus</tissue>
    </source>
</reference>
<evidence type="ECO:0000313" key="2">
    <source>
        <dbReference type="Proteomes" id="UP001633002"/>
    </source>
</evidence>
<organism evidence="1 2">
    <name type="scientific">Riccia sorocarpa</name>
    <dbReference type="NCBI Taxonomy" id="122646"/>
    <lineage>
        <taxon>Eukaryota</taxon>
        <taxon>Viridiplantae</taxon>
        <taxon>Streptophyta</taxon>
        <taxon>Embryophyta</taxon>
        <taxon>Marchantiophyta</taxon>
        <taxon>Marchantiopsida</taxon>
        <taxon>Marchantiidae</taxon>
        <taxon>Marchantiales</taxon>
        <taxon>Ricciaceae</taxon>
        <taxon>Riccia</taxon>
    </lineage>
</organism>
<dbReference type="EMBL" id="JBJQOH010000003">
    <property type="protein sequence ID" value="KAL3694733.1"/>
    <property type="molecule type" value="Genomic_DNA"/>
</dbReference>
<protein>
    <submittedName>
        <fullName evidence="1">Uncharacterized protein</fullName>
    </submittedName>
</protein>
<evidence type="ECO:0000313" key="1">
    <source>
        <dbReference type="EMBL" id="KAL3694733.1"/>
    </source>
</evidence>
<comment type="caution">
    <text evidence="1">The sequence shown here is derived from an EMBL/GenBank/DDBJ whole genome shotgun (WGS) entry which is preliminary data.</text>
</comment>
<dbReference type="Proteomes" id="UP001633002">
    <property type="component" value="Unassembled WGS sequence"/>
</dbReference>
<accession>A0ABD3HTM1</accession>
<gene>
    <name evidence="1" type="ORF">R1sor_008384</name>
</gene>
<dbReference type="AlphaFoldDB" id="A0ABD3HTM1"/>
<sequence>MVGGRRSSRRRGSGAEKCLRRGLQVATITTWVEISGQLPAGRYSKLKATRSRSAPGCRIDCSESQCVIDASSCLVAGGLLPAEEDAENVLTRSLESGLRF</sequence>
<name>A0ABD3HTM1_9MARC</name>
<proteinExistence type="predicted"/>
<keyword evidence="2" id="KW-1185">Reference proteome</keyword>